<dbReference type="EMBL" id="CAEZUP010000007">
    <property type="protein sequence ID" value="CAB4599404.1"/>
    <property type="molecule type" value="Genomic_DNA"/>
</dbReference>
<dbReference type="InterPro" id="IPR002173">
    <property type="entry name" value="Carboh/pur_kinase_PfkB_CS"/>
</dbReference>
<evidence type="ECO:0000256" key="1">
    <source>
        <dbReference type="ARBA" id="ARBA00010688"/>
    </source>
</evidence>
<name>A0A6J6GJX3_9ZZZZ</name>
<reference evidence="5" key="1">
    <citation type="submission" date="2020-05" db="EMBL/GenBank/DDBJ databases">
        <authorList>
            <person name="Chiriac C."/>
            <person name="Salcher M."/>
            <person name="Ghai R."/>
            <person name="Kavagutti S V."/>
        </authorList>
    </citation>
    <scope>NUCLEOTIDE SEQUENCE</scope>
</reference>
<dbReference type="GO" id="GO:0016301">
    <property type="term" value="F:kinase activity"/>
    <property type="evidence" value="ECO:0007669"/>
    <property type="project" value="UniProtKB-KW"/>
</dbReference>
<evidence type="ECO:0000256" key="2">
    <source>
        <dbReference type="ARBA" id="ARBA00022679"/>
    </source>
</evidence>
<protein>
    <submittedName>
        <fullName evidence="5">Unannotated protein</fullName>
    </submittedName>
</protein>
<comment type="similarity">
    <text evidence="1">Belongs to the carbohydrate kinase PfkB family.</text>
</comment>
<proteinExistence type="inferred from homology"/>
<dbReference type="Pfam" id="PF00294">
    <property type="entry name" value="PfkB"/>
    <property type="match status" value="1"/>
</dbReference>
<evidence type="ECO:0000313" key="5">
    <source>
        <dbReference type="EMBL" id="CAB4599404.1"/>
    </source>
</evidence>
<dbReference type="PANTHER" id="PTHR43320:SF3">
    <property type="entry name" value="CARBOHYDRATE KINASE PFKB DOMAIN-CONTAINING PROTEIN"/>
    <property type="match status" value="1"/>
</dbReference>
<dbReference type="CDD" id="cd01168">
    <property type="entry name" value="adenosine_kinase"/>
    <property type="match status" value="1"/>
</dbReference>
<accession>A0A6J6GJX3</accession>
<keyword evidence="2" id="KW-0808">Transferase</keyword>
<organism evidence="5">
    <name type="scientific">freshwater metagenome</name>
    <dbReference type="NCBI Taxonomy" id="449393"/>
    <lineage>
        <taxon>unclassified sequences</taxon>
        <taxon>metagenomes</taxon>
        <taxon>ecological metagenomes</taxon>
    </lineage>
</organism>
<dbReference type="AlphaFoldDB" id="A0A6J6GJX3"/>
<keyword evidence="3" id="KW-0418">Kinase</keyword>
<dbReference type="InterPro" id="IPR029056">
    <property type="entry name" value="Ribokinase-like"/>
</dbReference>
<sequence length="325" mass="33892">MVCVGNAIVDVLAHTDDAFLDRHSMVKGAMQLIEPSLARVIYDEMPPAIEISGGSAANTAAGMAALGARAAFVGKVADDELGRVFTHDINAAGVSFTPAHATGEQLAAGTARCLILVTPDAHRTMNTSLGVAGFLEPGDIDEELLSQASVVYCEGYLWDEPSAKAAIRKAMDVARNVGAAVAFTLSDGFCVDRHRAEFLDLVEKRIDILFANEAEICSLYEVETVEEAADLVAGHCAIACLTQSEKGSLILGRDGTRLRIPAVPATLVDTTGAGDLFAAGFLASWSRGADLAESGRVASIAAGEVISHLGARPQQDLVALVEAAD</sequence>
<dbReference type="InterPro" id="IPR011611">
    <property type="entry name" value="PfkB_dom"/>
</dbReference>
<dbReference type="InterPro" id="IPR052700">
    <property type="entry name" value="Carb_kinase_PfkB-like"/>
</dbReference>
<dbReference type="SUPFAM" id="SSF53613">
    <property type="entry name" value="Ribokinase-like"/>
    <property type="match status" value="1"/>
</dbReference>
<evidence type="ECO:0000256" key="3">
    <source>
        <dbReference type="ARBA" id="ARBA00022777"/>
    </source>
</evidence>
<dbReference type="Gene3D" id="3.40.1190.20">
    <property type="match status" value="1"/>
</dbReference>
<dbReference type="PROSITE" id="PS00584">
    <property type="entry name" value="PFKB_KINASES_2"/>
    <property type="match status" value="1"/>
</dbReference>
<dbReference type="PANTHER" id="PTHR43320">
    <property type="entry name" value="SUGAR KINASE"/>
    <property type="match status" value="1"/>
</dbReference>
<evidence type="ECO:0000259" key="4">
    <source>
        <dbReference type="Pfam" id="PF00294"/>
    </source>
</evidence>
<gene>
    <name evidence="5" type="ORF">UFOPK1835_00280</name>
</gene>
<feature type="domain" description="Carbohydrate kinase PfkB" evidence="4">
    <location>
        <begin position="52"/>
        <end position="313"/>
    </location>
</feature>
<dbReference type="Gene3D" id="3.30.1110.10">
    <property type="match status" value="1"/>
</dbReference>